<name>A0A422PE11_9TRYP</name>
<keyword evidence="4" id="KW-1185">Reference proteome</keyword>
<evidence type="ECO:0000256" key="2">
    <source>
        <dbReference type="ARBA" id="ARBA00022694"/>
    </source>
</evidence>
<dbReference type="InterPro" id="IPR019407">
    <property type="entry name" value="CTU2"/>
</dbReference>
<sequence length="535" mass="59992">MVQCFKCRQSQGVASSRDGANKPYCAECFVEFCTRQIRDNLFKHCGMPCEVPLVVAVSGGPGSMALLHQLGVLRMQNRLRPERGQITFNFIPLHLREDELVLPLLAEASGSKVRGSLQEELHRVAATMAGQFDKLETMIRTQCVQWEFGSTPLFTTDEVCVVRYGDYLSPREMQAFRELLHHPRLSLSERELLYGRLRQRALAAATIECISRWHQARDVPNMGWHHMLTGENALRCCVTTFRELMSGDGENLIHLSGYRGFLSQCLVLRPLRSLLPRELVLYCRTQGIWAGYSPSLSTKTSLRSMNRTLELFFNNMLQAYRTSVFNVLNTVNKLRAQTAPELTCVDLQLGVSPQQAKRVIPGKTAQHHYEQLRTKQPPQHSWCCKSGGMPSSPENDERNHPLCLLCGCLIPVADEHVVQVRTGRRRFMCKACITFVEGLPDDVVTVVTSLGGTQHAGGDEKLARQTAKLSDGGSLGAFLSLAIRMESLMRTTDATAEAGGEANPVETRRVRRRLSEHYVRDFLLEEGEGEEEASA</sequence>
<evidence type="ECO:0000313" key="3">
    <source>
        <dbReference type="EMBL" id="RNF15944.1"/>
    </source>
</evidence>
<dbReference type="GO" id="GO:0000049">
    <property type="term" value="F:tRNA binding"/>
    <property type="evidence" value="ECO:0007669"/>
    <property type="project" value="InterPro"/>
</dbReference>
<comment type="caution">
    <text evidence="3">The sequence shown here is derived from an EMBL/GenBank/DDBJ whole genome shotgun (WGS) entry which is preliminary data.</text>
</comment>
<dbReference type="GeneID" id="40318944"/>
<dbReference type="Proteomes" id="UP000284403">
    <property type="component" value="Unassembled WGS sequence"/>
</dbReference>
<proteinExistence type="predicted"/>
<accession>A0A422PE11</accession>
<keyword evidence="2" id="KW-0819">tRNA processing</keyword>
<dbReference type="GO" id="GO:0005829">
    <property type="term" value="C:cytosol"/>
    <property type="evidence" value="ECO:0007669"/>
    <property type="project" value="TreeGrafter"/>
</dbReference>
<dbReference type="OrthoDB" id="25129at2759"/>
<dbReference type="PANTHER" id="PTHR20882">
    <property type="entry name" value="CYTOPLASMIC TRNA 2-THIOLATION PROTEIN 2"/>
    <property type="match status" value="1"/>
</dbReference>
<gene>
    <name evidence="3" type="ORF">Tco025E_05333</name>
</gene>
<evidence type="ECO:0000313" key="4">
    <source>
        <dbReference type="Proteomes" id="UP000284403"/>
    </source>
</evidence>
<dbReference type="GO" id="GO:0016783">
    <property type="term" value="F:sulfurtransferase activity"/>
    <property type="evidence" value="ECO:0007669"/>
    <property type="project" value="TreeGrafter"/>
</dbReference>
<dbReference type="RefSeq" id="XP_029227644.1">
    <property type="nucleotide sequence ID" value="XM_029372234.1"/>
</dbReference>
<dbReference type="Gene3D" id="3.40.50.620">
    <property type="entry name" value="HUPs"/>
    <property type="match status" value="1"/>
</dbReference>
<dbReference type="SUPFAM" id="SSF52402">
    <property type="entry name" value="Adenine nucleotide alpha hydrolases-like"/>
    <property type="match status" value="1"/>
</dbReference>
<dbReference type="EMBL" id="MKKU01000309">
    <property type="protein sequence ID" value="RNF15944.1"/>
    <property type="molecule type" value="Genomic_DNA"/>
</dbReference>
<dbReference type="GO" id="GO:0002143">
    <property type="term" value="P:tRNA wobble position uridine thiolation"/>
    <property type="evidence" value="ECO:0007669"/>
    <property type="project" value="TreeGrafter"/>
</dbReference>
<dbReference type="AlphaFoldDB" id="A0A422PE11"/>
<dbReference type="InterPro" id="IPR014729">
    <property type="entry name" value="Rossmann-like_a/b/a_fold"/>
</dbReference>
<keyword evidence="1" id="KW-0963">Cytoplasm</keyword>
<dbReference type="PANTHER" id="PTHR20882:SF14">
    <property type="entry name" value="CYTOPLASMIC TRNA 2-THIOLATION PROTEIN 2"/>
    <property type="match status" value="1"/>
</dbReference>
<evidence type="ECO:0000256" key="1">
    <source>
        <dbReference type="ARBA" id="ARBA00022490"/>
    </source>
</evidence>
<protein>
    <submittedName>
        <fullName evidence="3">Cytoplasmic tRNA 2-thiolation protein 2</fullName>
    </submittedName>
</protein>
<organism evidence="3 4">
    <name type="scientific">Trypanosoma conorhini</name>
    <dbReference type="NCBI Taxonomy" id="83891"/>
    <lineage>
        <taxon>Eukaryota</taxon>
        <taxon>Discoba</taxon>
        <taxon>Euglenozoa</taxon>
        <taxon>Kinetoplastea</taxon>
        <taxon>Metakinetoplastina</taxon>
        <taxon>Trypanosomatida</taxon>
        <taxon>Trypanosomatidae</taxon>
        <taxon>Trypanosoma</taxon>
    </lineage>
</organism>
<reference evidence="3 4" key="1">
    <citation type="journal article" date="2018" name="BMC Genomics">
        <title>Genomic comparison of Trypanosoma conorhini and Trypanosoma rangeli to Trypanosoma cruzi strains of high and low virulence.</title>
        <authorList>
            <person name="Bradwell K.R."/>
            <person name="Koparde V.N."/>
            <person name="Matveyev A.V."/>
            <person name="Serrano M.G."/>
            <person name="Alves J.M."/>
            <person name="Parikh H."/>
            <person name="Huang B."/>
            <person name="Lee V."/>
            <person name="Espinosa-Alvarez O."/>
            <person name="Ortiz P.A."/>
            <person name="Costa-Martins A.G."/>
            <person name="Teixeira M.M."/>
            <person name="Buck G.A."/>
        </authorList>
    </citation>
    <scope>NUCLEOTIDE SEQUENCE [LARGE SCALE GENOMIC DNA]</scope>
    <source>
        <strain evidence="3 4">025E</strain>
    </source>
</reference>